<name>A0A8K0CTN8_IGNLU</name>
<dbReference type="OrthoDB" id="10264063at2759"/>
<evidence type="ECO:0000259" key="2">
    <source>
        <dbReference type="Pfam" id="PF13863"/>
    </source>
</evidence>
<protein>
    <recommendedName>
        <fullName evidence="2">DUF4200 domain-containing protein</fullName>
    </recommendedName>
</protein>
<sequence>MWSLSVAHEEYLNKAFSSLPEEGPHEVKLERKVPKKRETKLKPPNALERIFGKPNAVKDRYFTAGKAIDETNRRNIHTEPSPFKYPQDLEEFSYKVMSKAWRDTRRRKEMKLKYNERQSYRTRQQMDVLKRLWVRDPEIKSMKTILDLDPEFFTLIEGRPVPQKLTHKEYIRDVRDVLRTKIVSGYREDEILLIDENFIVEQKVIDQIRQEFQRYVNTFEEFLFTDHTNSMALLRQSEQEAQIAAEKYEIFRELSKNYGSLKSTVYNLEEKWRNCKMYQKFLYLVSPMDWRKTHDFYHIKRMDSGKSVELEEERSGSSVFGRYKLAEAGMVLSLENLIEQFLDDIRMQDDPDLFFTEPIQLLKVFNFIEMQNLNSLLHSEELAIPLEKVKEGMTKIHRKFDEDMGALQDIISSLEGGIIWEEERAKYLEELAQELIHGNFRELISQDNVINLYVFVEDVYETRIAPNDSNLTMSDMMRVIEIQYRDFLLQLDRLPSDLVYRAEMECYAEEARIMAVAKDAAKKVVQVERLMKHLARLLEPPVYRMERELKWRSAPLDTIKKPPPPPKPLTAEETEYLTFFVDFCDHTDDPKDFGIRIHKNEQKKENVEDEVAKEVK</sequence>
<evidence type="ECO:0000313" key="3">
    <source>
        <dbReference type="EMBL" id="KAF2892339.1"/>
    </source>
</evidence>
<feature type="domain" description="DUF4200" evidence="2">
    <location>
        <begin position="189"/>
        <end position="287"/>
    </location>
</feature>
<dbReference type="Proteomes" id="UP000801492">
    <property type="component" value="Unassembled WGS sequence"/>
</dbReference>
<organism evidence="3 4">
    <name type="scientific">Ignelater luminosus</name>
    <name type="common">Cucubano</name>
    <name type="synonym">Pyrophorus luminosus</name>
    <dbReference type="NCBI Taxonomy" id="2038154"/>
    <lineage>
        <taxon>Eukaryota</taxon>
        <taxon>Metazoa</taxon>
        <taxon>Ecdysozoa</taxon>
        <taxon>Arthropoda</taxon>
        <taxon>Hexapoda</taxon>
        <taxon>Insecta</taxon>
        <taxon>Pterygota</taxon>
        <taxon>Neoptera</taxon>
        <taxon>Endopterygota</taxon>
        <taxon>Coleoptera</taxon>
        <taxon>Polyphaga</taxon>
        <taxon>Elateriformia</taxon>
        <taxon>Elateroidea</taxon>
        <taxon>Elateridae</taxon>
        <taxon>Agrypninae</taxon>
        <taxon>Pyrophorini</taxon>
        <taxon>Ignelater</taxon>
    </lineage>
</organism>
<dbReference type="GO" id="GO:0005856">
    <property type="term" value="C:cytoskeleton"/>
    <property type="evidence" value="ECO:0007669"/>
    <property type="project" value="UniProtKB-ARBA"/>
</dbReference>
<dbReference type="InterPro" id="IPR051147">
    <property type="entry name" value="CFAP_domain-containing"/>
</dbReference>
<evidence type="ECO:0000256" key="1">
    <source>
        <dbReference type="ARBA" id="ARBA00023054"/>
    </source>
</evidence>
<dbReference type="AlphaFoldDB" id="A0A8K0CTN8"/>
<accession>A0A8K0CTN8</accession>
<dbReference type="PANTHER" id="PTHR21683">
    <property type="entry name" value="COILED-COIL DOMAIN-CONTAINING PROTEIN 42 LIKE-2-LIKE-RELATED"/>
    <property type="match status" value="1"/>
</dbReference>
<dbReference type="Pfam" id="PF13863">
    <property type="entry name" value="DUF4200"/>
    <property type="match status" value="1"/>
</dbReference>
<dbReference type="EMBL" id="VTPC01008797">
    <property type="protein sequence ID" value="KAF2892339.1"/>
    <property type="molecule type" value="Genomic_DNA"/>
</dbReference>
<evidence type="ECO:0000313" key="4">
    <source>
        <dbReference type="Proteomes" id="UP000801492"/>
    </source>
</evidence>
<proteinExistence type="predicted"/>
<dbReference type="InterPro" id="IPR025252">
    <property type="entry name" value="DUF4200"/>
</dbReference>
<reference evidence="3" key="1">
    <citation type="submission" date="2019-08" db="EMBL/GenBank/DDBJ databases">
        <title>The genome of the North American firefly Photinus pyralis.</title>
        <authorList>
            <consortium name="Photinus pyralis genome working group"/>
            <person name="Fallon T.R."/>
            <person name="Sander Lower S.E."/>
            <person name="Weng J.-K."/>
        </authorList>
    </citation>
    <scope>NUCLEOTIDE SEQUENCE</scope>
    <source>
        <strain evidence="3">TRF0915ILg1</strain>
        <tissue evidence="3">Whole body</tissue>
    </source>
</reference>
<comment type="caution">
    <text evidence="3">The sequence shown here is derived from an EMBL/GenBank/DDBJ whole genome shotgun (WGS) entry which is preliminary data.</text>
</comment>
<keyword evidence="4" id="KW-1185">Reference proteome</keyword>
<dbReference type="PANTHER" id="PTHR21683:SF3">
    <property type="entry name" value="CILIA AND FLAGELLA ASSOCIATED PROTEIN 100"/>
    <property type="match status" value="1"/>
</dbReference>
<keyword evidence="1" id="KW-0175">Coiled coil</keyword>
<gene>
    <name evidence="3" type="ORF">ILUMI_13835</name>
</gene>